<dbReference type="AlphaFoldDB" id="A0A8H7VMT2"/>
<dbReference type="GO" id="GO:0006914">
    <property type="term" value="P:autophagy"/>
    <property type="evidence" value="ECO:0007669"/>
    <property type="project" value="InterPro"/>
</dbReference>
<evidence type="ECO:0000259" key="2">
    <source>
        <dbReference type="Pfam" id="PF21034"/>
    </source>
</evidence>
<dbReference type="Proteomes" id="UP000646827">
    <property type="component" value="Unassembled WGS sequence"/>
</dbReference>
<feature type="compositionally biased region" description="Polar residues" evidence="1">
    <location>
        <begin position="752"/>
        <end position="765"/>
    </location>
</feature>
<feature type="compositionally biased region" description="Pro residues" evidence="1">
    <location>
        <begin position="69"/>
        <end position="78"/>
    </location>
</feature>
<proteinExistence type="predicted"/>
<dbReference type="InterPro" id="IPR048382">
    <property type="entry name" value="BCAS3_WD40"/>
</dbReference>
<feature type="region of interest" description="Disordered" evidence="1">
    <location>
        <begin position="744"/>
        <end position="765"/>
    </location>
</feature>
<feature type="compositionally biased region" description="Polar residues" evidence="1">
    <location>
        <begin position="423"/>
        <end position="444"/>
    </location>
</feature>
<dbReference type="GO" id="GO:0042594">
    <property type="term" value="P:response to starvation"/>
    <property type="evidence" value="ECO:0007669"/>
    <property type="project" value="TreeGrafter"/>
</dbReference>
<comment type="caution">
    <text evidence="3">The sequence shown here is derived from an EMBL/GenBank/DDBJ whole genome shotgun (WGS) entry which is preliminary data.</text>
</comment>
<dbReference type="PANTHER" id="PTHR13268:SF0">
    <property type="entry name" value="BCAS3 MICROTUBULE ASSOCIATED CELL MIGRATION FACTOR"/>
    <property type="match status" value="1"/>
</dbReference>
<dbReference type="Pfam" id="PF21034">
    <property type="entry name" value="BCAS3_WD40"/>
    <property type="match status" value="1"/>
</dbReference>
<accession>A0A8H7VMT2</accession>
<protein>
    <recommendedName>
        <fullName evidence="2">BCAS3 WD40 domain-containing protein</fullName>
    </recommendedName>
</protein>
<feature type="compositionally biased region" description="Basic residues" evidence="1">
    <location>
        <begin position="893"/>
        <end position="909"/>
    </location>
</feature>
<dbReference type="InterPro" id="IPR036322">
    <property type="entry name" value="WD40_repeat_dom_sf"/>
</dbReference>
<feature type="region of interest" description="Disordered" evidence="1">
    <location>
        <begin position="409"/>
        <end position="449"/>
    </location>
</feature>
<feature type="region of interest" description="Disordered" evidence="1">
    <location>
        <begin position="62"/>
        <end position="99"/>
    </location>
</feature>
<evidence type="ECO:0000313" key="3">
    <source>
        <dbReference type="EMBL" id="KAG2226415.1"/>
    </source>
</evidence>
<evidence type="ECO:0000313" key="4">
    <source>
        <dbReference type="Proteomes" id="UP000646827"/>
    </source>
</evidence>
<gene>
    <name evidence="3" type="ORF">INT45_000583</name>
</gene>
<keyword evidence="4" id="KW-1185">Reference proteome</keyword>
<feature type="region of interest" description="Disordered" evidence="1">
    <location>
        <begin position="876"/>
        <end position="928"/>
    </location>
</feature>
<name>A0A8H7VMT2_9FUNG</name>
<feature type="compositionally biased region" description="Low complexity" evidence="1">
    <location>
        <begin position="631"/>
        <end position="643"/>
    </location>
</feature>
<sequence>MSQSTNVYSGVRAEPRFLRDPTSLEFISSGLSRFSSYVASNLPKRKSSFPYNDPNLFAYLQQQQQQQHQPPPPPPSPATPMSSSLDDKQQQESVDDETDKVTYSAFQKLDGDARSLCLLLGYADGFQVWNIANPDNIHEICSIRDDENFGVVSYLHILANPRKNGTEEDPFGNDRPLLAVVSSTRDTFIDGDTFGGGMDMGQHARNESASSGRSNNSSTASILRLYSLKTHRIVKEFPVFMDDTEEEMTITNIQSNDTAIILGCTTHKTSNLYVLSSRTLSTLSAPITDVAHDVNGPVFSLGSRFLAYGTNSPVLNADPVMGQHNKGISGAGLGMLQGDKDVKGAAKDIAKEVVSGVKTLGEFGYNTLSNYFNNNVGQQQQQQQQQDKLTIGAANSRTPVAATAAAVISPAAGGRHDDRAGSPVSTIGSTTNSSVSAAPTSTGVTIPGNVNKKLLQPSGMIMIRDVAKLPEMPTRNMSSSVIAHFRPHTHSLSCLTFNNAGTLLLSASKQGHSFHLFAIMPSSTIPGNVSHLYTLARGYTDAQVEDCHFSADSMWCSVSTARGTTHVYAINPYGGKPEITGHVNGRVNNPIIRPWLHGTRISEKGTSVNSIARIKQRRAMHPDTVNDDQQHPSSLSQQQQQQQHIPTAPYYPTNINISQHHRNTTTNNNNSNNTSRYPRAKLASIFLLPSKAPYLVNVSRANHQRNGDNYNSSSSTPFKAFKQQASSSLGSMLSSFGSSMSSTDSSTSLSFAKQQPNNNNTQWTSAHDKLSDNRLFGFDEEELSAVDDDTRLLQDDSNHIGYQDMYSIHPRGILTLHRCWISKSVVRKREQARTIEKIDLVVKQEDVAEWAMARTAEWEQVKIPLVVIASNTTTTMSDNGCISDQHEEENINHKRNGKKENHNRHRKRQQDKNNGHLQEQQQRKHSRPWLSHAEIMTYAAGDELSLWSSVQFSLQTYTEDESTIRHKLWNTGEVPASKTIAVRHDVPEPYSRRIDRVGKTSARISSPNEENLDDALAELEDNLSKAMQTTFTTPSPTTLISGSYGSGSPYKRNNNNGYLQQPLVPGVIGGRSATAPSAISFEDAHLINMGSGPSPEDLLLLDPRFSNNSSTIRGNNNNGSSSIILTSSSNGSLIQFEDDDLNSHHGTLISNKDETIRLDCNEDEDVDVELHHPTIRTTTSSTVIDQVFSPDGDNEMAFPSESILVERNYHHF</sequence>
<dbReference type="PANTHER" id="PTHR13268">
    <property type="entry name" value="BREAST CARCINOMA AMPLIFIED SEQUENCE 3"/>
    <property type="match status" value="1"/>
</dbReference>
<feature type="region of interest" description="Disordered" evidence="1">
    <location>
        <begin position="620"/>
        <end position="676"/>
    </location>
</feature>
<reference evidence="3 4" key="1">
    <citation type="submission" date="2020-12" db="EMBL/GenBank/DDBJ databases">
        <title>Metabolic potential, ecology and presence of endohyphal bacteria is reflected in genomic diversity of Mucoromycotina.</title>
        <authorList>
            <person name="Muszewska A."/>
            <person name="Okrasinska A."/>
            <person name="Steczkiewicz K."/>
            <person name="Drgas O."/>
            <person name="Orlowska M."/>
            <person name="Perlinska-Lenart U."/>
            <person name="Aleksandrzak-Piekarczyk T."/>
            <person name="Szatraj K."/>
            <person name="Zielenkiewicz U."/>
            <person name="Pilsyk S."/>
            <person name="Malc E."/>
            <person name="Mieczkowski P."/>
            <person name="Kruszewska J.S."/>
            <person name="Biernat P."/>
            <person name="Pawlowska J."/>
        </authorList>
    </citation>
    <scope>NUCLEOTIDE SEQUENCE [LARGE SCALE GENOMIC DNA]</scope>
    <source>
        <strain evidence="3 4">CBS 142.35</strain>
    </source>
</reference>
<dbReference type="SUPFAM" id="SSF50978">
    <property type="entry name" value="WD40 repeat-like"/>
    <property type="match status" value="1"/>
</dbReference>
<feature type="domain" description="BCAS3 WD40" evidence="2">
    <location>
        <begin position="439"/>
        <end position="592"/>
    </location>
</feature>
<dbReference type="GO" id="GO:0005737">
    <property type="term" value="C:cytoplasm"/>
    <property type="evidence" value="ECO:0007669"/>
    <property type="project" value="TreeGrafter"/>
</dbReference>
<organism evidence="3 4">
    <name type="scientific">Circinella minor</name>
    <dbReference type="NCBI Taxonomy" id="1195481"/>
    <lineage>
        <taxon>Eukaryota</taxon>
        <taxon>Fungi</taxon>
        <taxon>Fungi incertae sedis</taxon>
        <taxon>Mucoromycota</taxon>
        <taxon>Mucoromycotina</taxon>
        <taxon>Mucoromycetes</taxon>
        <taxon>Mucorales</taxon>
        <taxon>Lichtheimiaceae</taxon>
        <taxon>Circinella</taxon>
    </lineage>
</organism>
<dbReference type="EMBL" id="JAEPRB010000017">
    <property type="protein sequence ID" value="KAG2226415.1"/>
    <property type="molecule type" value="Genomic_DNA"/>
</dbReference>
<dbReference type="InterPro" id="IPR045142">
    <property type="entry name" value="BCAS3-like"/>
</dbReference>
<dbReference type="OrthoDB" id="25778at2759"/>
<feature type="compositionally biased region" description="Low complexity" evidence="1">
    <location>
        <begin position="664"/>
        <end position="675"/>
    </location>
</feature>
<evidence type="ECO:0000256" key="1">
    <source>
        <dbReference type="SAM" id="MobiDB-lite"/>
    </source>
</evidence>